<evidence type="ECO:0000313" key="2">
    <source>
        <dbReference type="Proteomes" id="UP001634394"/>
    </source>
</evidence>
<proteinExistence type="predicted"/>
<keyword evidence="2" id="KW-1185">Reference proteome</keyword>
<gene>
    <name evidence="1" type="ORF">ACJMK2_016074</name>
</gene>
<dbReference type="PANTHER" id="PTHR33395">
    <property type="entry name" value="TRANSCRIPTASE, PUTATIVE-RELATED-RELATED"/>
    <property type="match status" value="1"/>
</dbReference>
<reference evidence="1 2" key="1">
    <citation type="submission" date="2024-11" db="EMBL/GenBank/DDBJ databases">
        <title>Chromosome-level genome assembly of the freshwater bivalve Anodonta woodiana.</title>
        <authorList>
            <person name="Chen X."/>
        </authorList>
    </citation>
    <scope>NUCLEOTIDE SEQUENCE [LARGE SCALE GENOMIC DNA]</scope>
    <source>
        <strain evidence="1">MN2024</strain>
        <tissue evidence="1">Gills</tissue>
    </source>
</reference>
<dbReference type="EMBL" id="JBJQND010000015">
    <property type="protein sequence ID" value="KAL3852435.1"/>
    <property type="molecule type" value="Genomic_DNA"/>
</dbReference>
<dbReference type="AlphaFoldDB" id="A0ABD3UTM7"/>
<protein>
    <submittedName>
        <fullName evidence="1">Uncharacterized protein</fullName>
    </submittedName>
</protein>
<sequence length="144" mass="16910">YNRDVNETFLNIVNEHSLEQCNKEPTRGNNILDLVFTTNTNLIESILVQSGISDHEAIIIEVISKVKTTKRKPRKTYMYAKGDISKIKIELIDKLNDFVETTKNHIINECWEKFKTLLTSLMDQHITTEKDNQQMEYSMDHKRH</sequence>
<name>A0ABD3UTM7_SINWO</name>
<organism evidence="1 2">
    <name type="scientific">Sinanodonta woodiana</name>
    <name type="common">Chinese pond mussel</name>
    <name type="synonym">Anodonta woodiana</name>
    <dbReference type="NCBI Taxonomy" id="1069815"/>
    <lineage>
        <taxon>Eukaryota</taxon>
        <taxon>Metazoa</taxon>
        <taxon>Spiralia</taxon>
        <taxon>Lophotrochozoa</taxon>
        <taxon>Mollusca</taxon>
        <taxon>Bivalvia</taxon>
        <taxon>Autobranchia</taxon>
        <taxon>Heteroconchia</taxon>
        <taxon>Palaeoheterodonta</taxon>
        <taxon>Unionida</taxon>
        <taxon>Unionoidea</taxon>
        <taxon>Unionidae</taxon>
        <taxon>Unioninae</taxon>
        <taxon>Sinanodonta</taxon>
    </lineage>
</organism>
<dbReference type="Proteomes" id="UP001634394">
    <property type="component" value="Unassembled WGS sequence"/>
</dbReference>
<feature type="non-terminal residue" evidence="1">
    <location>
        <position position="1"/>
    </location>
</feature>
<accession>A0ABD3UTM7</accession>
<dbReference type="PANTHER" id="PTHR33395:SF22">
    <property type="entry name" value="REVERSE TRANSCRIPTASE DOMAIN-CONTAINING PROTEIN"/>
    <property type="match status" value="1"/>
</dbReference>
<evidence type="ECO:0000313" key="1">
    <source>
        <dbReference type="EMBL" id="KAL3852435.1"/>
    </source>
</evidence>
<comment type="caution">
    <text evidence="1">The sequence shown here is derived from an EMBL/GenBank/DDBJ whole genome shotgun (WGS) entry which is preliminary data.</text>
</comment>